<dbReference type="Gene3D" id="2.40.50.90">
    <property type="match status" value="1"/>
</dbReference>
<reference evidence="1 2" key="2">
    <citation type="submission" date="2018-11" db="EMBL/GenBank/DDBJ databases">
        <authorList>
            <consortium name="Pathogen Informatics"/>
        </authorList>
    </citation>
    <scope>NUCLEOTIDE SEQUENCE [LARGE SCALE GENOMIC DNA]</scope>
</reference>
<evidence type="ECO:0000313" key="2">
    <source>
        <dbReference type="Proteomes" id="UP000267096"/>
    </source>
</evidence>
<keyword evidence="2" id="KW-1185">Reference proteome</keyword>
<dbReference type="Proteomes" id="UP000267096">
    <property type="component" value="Unassembled WGS sequence"/>
</dbReference>
<dbReference type="Gene3D" id="2.30.30.140">
    <property type="match status" value="1"/>
</dbReference>
<sequence length="181" mass="20801">MLEKEGYFIRGEMVVNIEGSHTVSPYEFYARPIRVNNNLESAKSDDESMPSNGSDIAVEDDAMITANEELQKYAEELNTFYGHPNNRKFIDIARVSKAAIKDDYYCRIRFLDSGGTEIRILSTLFEIHAMHCDRPPMCLQMCIYGVKPTNDQSQWSANVIKFFRKELREDVPVVVNVVGRY</sequence>
<organism evidence="3">
    <name type="scientific">Anisakis simplex</name>
    <name type="common">Herring worm</name>
    <dbReference type="NCBI Taxonomy" id="6269"/>
    <lineage>
        <taxon>Eukaryota</taxon>
        <taxon>Metazoa</taxon>
        <taxon>Ecdysozoa</taxon>
        <taxon>Nematoda</taxon>
        <taxon>Chromadorea</taxon>
        <taxon>Rhabditida</taxon>
        <taxon>Spirurina</taxon>
        <taxon>Ascaridomorpha</taxon>
        <taxon>Ascaridoidea</taxon>
        <taxon>Anisakidae</taxon>
        <taxon>Anisakis</taxon>
        <taxon>Anisakis simplex complex</taxon>
    </lineage>
</organism>
<dbReference type="InterPro" id="IPR035437">
    <property type="entry name" value="SNase_OB-fold_sf"/>
</dbReference>
<dbReference type="OrthoDB" id="5832178at2759"/>
<protein>
    <submittedName>
        <fullName evidence="3">Tudor domain-containing protein</fullName>
    </submittedName>
</protein>
<name>A0A0M3KGZ0_ANISI</name>
<dbReference type="EMBL" id="UYRR01037638">
    <property type="protein sequence ID" value="VDK71013.1"/>
    <property type="molecule type" value="Genomic_DNA"/>
</dbReference>
<proteinExistence type="predicted"/>
<accession>A0A0M3KGZ0</accession>
<evidence type="ECO:0000313" key="1">
    <source>
        <dbReference type="EMBL" id="VDK71013.1"/>
    </source>
</evidence>
<evidence type="ECO:0000313" key="3">
    <source>
        <dbReference type="WBParaSite" id="ASIM_0002025401-mRNA-1"/>
    </source>
</evidence>
<reference evidence="3" key="1">
    <citation type="submission" date="2017-02" db="UniProtKB">
        <authorList>
            <consortium name="WormBaseParasite"/>
        </authorList>
    </citation>
    <scope>IDENTIFICATION</scope>
</reference>
<dbReference type="AlphaFoldDB" id="A0A0M3KGZ0"/>
<dbReference type="WBParaSite" id="ASIM_0002025401-mRNA-1">
    <property type="protein sequence ID" value="ASIM_0002025401-mRNA-1"/>
    <property type="gene ID" value="ASIM_0002025401"/>
</dbReference>
<gene>
    <name evidence="1" type="ORF">ASIM_LOCUS19638</name>
</gene>